<evidence type="ECO:0000313" key="2">
    <source>
        <dbReference type="EMBL" id="KAK3939654.1"/>
    </source>
</evidence>
<organism evidence="2 3">
    <name type="scientific">Diplogelasinospora grovesii</name>
    <dbReference type="NCBI Taxonomy" id="303347"/>
    <lineage>
        <taxon>Eukaryota</taxon>
        <taxon>Fungi</taxon>
        <taxon>Dikarya</taxon>
        <taxon>Ascomycota</taxon>
        <taxon>Pezizomycotina</taxon>
        <taxon>Sordariomycetes</taxon>
        <taxon>Sordariomycetidae</taxon>
        <taxon>Sordariales</taxon>
        <taxon>Diplogelasinosporaceae</taxon>
        <taxon>Diplogelasinospora</taxon>
    </lineage>
</organism>
<protein>
    <recommendedName>
        <fullName evidence="4">Secreted protein</fullName>
    </recommendedName>
</protein>
<comment type="caution">
    <text evidence="2">The sequence shown here is derived from an EMBL/GenBank/DDBJ whole genome shotgun (WGS) entry which is preliminary data.</text>
</comment>
<feature type="chain" id="PRO_5042997937" description="Secreted protein" evidence="1">
    <location>
        <begin position="25"/>
        <end position="124"/>
    </location>
</feature>
<gene>
    <name evidence="2" type="ORF">QBC46DRAFT_387237</name>
</gene>
<dbReference type="AlphaFoldDB" id="A0AAN6N5U5"/>
<dbReference type="Proteomes" id="UP001303473">
    <property type="component" value="Unassembled WGS sequence"/>
</dbReference>
<feature type="signal peptide" evidence="1">
    <location>
        <begin position="1"/>
        <end position="24"/>
    </location>
</feature>
<evidence type="ECO:0008006" key="4">
    <source>
        <dbReference type="Google" id="ProtNLM"/>
    </source>
</evidence>
<dbReference type="EMBL" id="MU853807">
    <property type="protein sequence ID" value="KAK3939654.1"/>
    <property type="molecule type" value="Genomic_DNA"/>
</dbReference>
<reference evidence="3" key="1">
    <citation type="journal article" date="2023" name="Mol. Phylogenet. Evol.">
        <title>Genome-scale phylogeny and comparative genomics of the fungal order Sordariales.</title>
        <authorList>
            <person name="Hensen N."/>
            <person name="Bonometti L."/>
            <person name="Westerberg I."/>
            <person name="Brannstrom I.O."/>
            <person name="Guillou S."/>
            <person name="Cros-Aarteil S."/>
            <person name="Calhoun S."/>
            <person name="Haridas S."/>
            <person name="Kuo A."/>
            <person name="Mondo S."/>
            <person name="Pangilinan J."/>
            <person name="Riley R."/>
            <person name="LaButti K."/>
            <person name="Andreopoulos B."/>
            <person name="Lipzen A."/>
            <person name="Chen C."/>
            <person name="Yan M."/>
            <person name="Daum C."/>
            <person name="Ng V."/>
            <person name="Clum A."/>
            <person name="Steindorff A."/>
            <person name="Ohm R.A."/>
            <person name="Martin F."/>
            <person name="Silar P."/>
            <person name="Natvig D.O."/>
            <person name="Lalanne C."/>
            <person name="Gautier V."/>
            <person name="Ament-Velasquez S.L."/>
            <person name="Kruys A."/>
            <person name="Hutchinson M.I."/>
            <person name="Powell A.J."/>
            <person name="Barry K."/>
            <person name="Miller A.N."/>
            <person name="Grigoriev I.V."/>
            <person name="Debuchy R."/>
            <person name="Gladieux P."/>
            <person name="Hiltunen Thoren M."/>
            <person name="Johannesson H."/>
        </authorList>
    </citation>
    <scope>NUCLEOTIDE SEQUENCE [LARGE SCALE GENOMIC DNA]</scope>
    <source>
        <strain evidence="3">CBS 340.73</strain>
    </source>
</reference>
<name>A0AAN6N5U5_9PEZI</name>
<keyword evidence="3" id="KW-1185">Reference proteome</keyword>
<proteinExistence type="predicted"/>
<sequence>MRINEIHLFPLMLSSSLTWLSVHATCFLSSFGGLSSIRLCSDVARYRENPGSATAVSTRLWKESAQRPNGTVPTLTESTCESMLSVHRLRGKRPALVSAVSCNHAVGSQVAHRAEKSSSKAETK</sequence>
<evidence type="ECO:0000256" key="1">
    <source>
        <dbReference type="SAM" id="SignalP"/>
    </source>
</evidence>
<keyword evidence="1" id="KW-0732">Signal</keyword>
<accession>A0AAN6N5U5</accession>
<evidence type="ECO:0000313" key="3">
    <source>
        <dbReference type="Proteomes" id="UP001303473"/>
    </source>
</evidence>